<evidence type="ECO:0000256" key="5">
    <source>
        <dbReference type="ARBA" id="ARBA00022989"/>
    </source>
</evidence>
<dbReference type="PANTHER" id="PTHR12174">
    <property type="entry name" value="SIGNAL PEPTIDE PEPTIDASE"/>
    <property type="match status" value="1"/>
</dbReference>
<dbReference type="GO" id="GO:0005765">
    <property type="term" value="C:lysosomal membrane"/>
    <property type="evidence" value="ECO:0007669"/>
    <property type="project" value="TreeGrafter"/>
</dbReference>
<keyword evidence="3 8" id="KW-0812">Transmembrane</keyword>
<keyword evidence="6 8" id="KW-0472">Membrane</keyword>
<feature type="transmembrane region" description="Helical" evidence="8">
    <location>
        <begin position="322"/>
        <end position="341"/>
    </location>
</feature>
<feature type="transmembrane region" description="Helical" evidence="8">
    <location>
        <begin position="213"/>
        <end position="233"/>
    </location>
</feature>
<dbReference type="GO" id="GO:0098554">
    <property type="term" value="C:cytoplasmic side of endoplasmic reticulum membrane"/>
    <property type="evidence" value="ECO:0007669"/>
    <property type="project" value="TreeGrafter"/>
</dbReference>
<evidence type="ECO:0000256" key="8">
    <source>
        <dbReference type="SAM" id="Phobius"/>
    </source>
</evidence>
<feature type="transmembrane region" description="Helical" evidence="8">
    <location>
        <begin position="347"/>
        <end position="370"/>
    </location>
</feature>
<feature type="transmembrane region" description="Helical" evidence="8">
    <location>
        <begin position="481"/>
        <end position="497"/>
    </location>
</feature>
<keyword evidence="10" id="KW-1185">Reference proteome</keyword>
<feature type="transmembrane region" description="Helical" evidence="8">
    <location>
        <begin position="454"/>
        <end position="475"/>
    </location>
</feature>
<dbReference type="GO" id="GO:0033619">
    <property type="term" value="P:membrane protein proteolysis"/>
    <property type="evidence" value="ECO:0007669"/>
    <property type="project" value="TreeGrafter"/>
</dbReference>
<feature type="signal peptide" evidence="9">
    <location>
        <begin position="1"/>
        <end position="24"/>
    </location>
</feature>
<keyword evidence="4" id="KW-0378">Hydrolase</keyword>
<dbReference type="GO" id="GO:0098553">
    <property type="term" value="C:lumenal side of endoplasmic reticulum membrane"/>
    <property type="evidence" value="ECO:0007669"/>
    <property type="project" value="TreeGrafter"/>
</dbReference>
<evidence type="ECO:0000256" key="2">
    <source>
        <dbReference type="ARBA" id="ARBA00006859"/>
    </source>
</evidence>
<protein>
    <submittedName>
        <fullName evidence="11">Signal peptide peptidase-like 2B</fullName>
    </submittedName>
</protein>
<comment type="similarity">
    <text evidence="2">Belongs to the peptidase A22B family.</text>
</comment>
<name>A0A914GV77_GLORO</name>
<evidence type="ECO:0000313" key="11">
    <source>
        <dbReference type="WBParaSite" id="Gr19_v10_g1149.t1"/>
    </source>
</evidence>
<keyword evidence="9" id="KW-0732">Signal</keyword>
<dbReference type="GO" id="GO:0042500">
    <property type="term" value="F:aspartic endopeptidase activity, intramembrane cleaving"/>
    <property type="evidence" value="ECO:0007669"/>
    <property type="project" value="InterPro"/>
</dbReference>
<evidence type="ECO:0000256" key="3">
    <source>
        <dbReference type="ARBA" id="ARBA00022692"/>
    </source>
</evidence>
<keyword evidence="5 8" id="KW-1133">Transmembrane helix</keyword>
<evidence type="ECO:0000256" key="6">
    <source>
        <dbReference type="ARBA" id="ARBA00023136"/>
    </source>
</evidence>
<reference evidence="11" key="1">
    <citation type="submission" date="2022-11" db="UniProtKB">
        <authorList>
            <consortium name="WormBaseParasite"/>
        </authorList>
    </citation>
    <scope>IDENTIFICATION</scope>
</reference>
<evidence type="ECO:0000256" key="7">
    <source>
        <dbReference type="SAM" id="MobiDB-lite"/>
    </source>
</evidence>
<evidence type="ECO:0000256" key="1">
    <source>
        <dbReference type="ARBA" id="ARBA00004127"/>
    </source>
</evidence>
<feature type="transmembrane region" description="Helical" evidence="8">
    <location>
        <begin position="509"/>
        <end position="529"/>
    </location>
</feature>
<evidence type="ECO:0000313" key="10">
    <source>
        <dbReference type="Proteomes" id="UP000887572"/>
    </source>
</evidence>
<evidence type="ECO:0000256" key="9">
    <source>
        <dbReference type="SAM" id="SignalP"/>
    </source>
</evidence>
<feature type="chain" id="PRO_5036719795" evidence="9">
    <location>
        <begin position="25"/>
        <end position="692"/>
    </location>
</feature>
<feature type="region of interest" description="Disordered" evidence="7">
    <location>
        <begin position="277"/>
        <end position="305"/>
    </location>
</feature>
<dbReference type="PANTHER" id="PTHR12174:SF103">
    <property type="entry name" value="INTRAMEMBRANE PROTEASE (IMPAS) FAMILY"/>
    <property type="match status" value="1"/>
</dbReference>
<dbReference type="InterPro" id="IPR006639">
    <property type="entry name" value="Preselin/SPP"/>
</dbReference>
<dbReference type="Pfam" id="PF04258">
    <property type="entry name" value="Peptidase_A22B"/>
    <property type="match status" value="1"/>
</dbReference>
<feature type="transmembrane region" description="Helical" evidence="8">
    <location>
        <begin position="626"/>
        <end position="651"/>
    </location>
</feature>
<sequence>MMFNNYAFCSILFVLLTISSPTEAFFKYDSSYAFLNVRSKSLPPEGLDFCVNFQQWRSRQLPLSADTKEFVQIGWWNRSLNTDICVENAHNFAKNELLPVDYRTKLGEVSACKFYRKKETAINGTINRLAAKGVRNVLFLMEKGKTNAYSTRDFLYSYFYNAEINDSDTSESVFYVYNETFHRQIEPLLLNSSSSPAELRFFRPDALFPMDPAVAVIWLFAVVSILIGSLWEASELKAKFARTKPLAIVVAEATGPGRSILRCRNSDTGRFVALRHTSEEEGQTQQNDELPVGPSQANEPIKTPLKRSPSQEFARMSVYQHLSVVLTVLVFVVVVLTLSYFFREYAVRGFCVLFWVFGIYSIHHCVYTFLKMFLNERPLPSLRECCGGGSKRVLSQSNSADGAEGNEPEMPTNIVTSPQTAVPACPPPPTTEPPIVSSTCPSSKKRFSLFDLPIKPMSSLVFALAVLFCTVWFIYREHYNAFYLLNTINIMVCIHSVKNSQCRSLRLLTFLMLAMFIYDLFMVFGTTLLTPDGCSVMMQVVTGVDCQRKRTGKRAQPVARIDQREVPEKIPLLFTVPMLGDPVGRCFDLEVELDYKYVLLGLGDVVIPGWLVAFCFYVDVVKRSRFYTYGTISMIGYSLGMVSTFVALLLMETGQPALIYLVPFTLGPIFAWAFFVDGNGILGKMWRGELQS</sequence>
<dbReference type="GO" id="GO:0030660">
    <property type="term" value="C:Golgi-associated vesicle membrane"/>
    <property type="evidence" value="ECO:0007669"/>
    <property type="project" value="TreeGrafter"/>
</dbReference>
<organism evidence="10 11">
    <name type="scientific">Globodera rostochiensis</name>
    <name type="common">Golden nematode worm</name>
    <name type="synonym">Heterodera rostochiensis</name>
    <dbReference type="NCBI Taxonomy" id="31243"/>
    <lineage>
        <taxon>Eukaryota</taxon>
        <taxon>Metazoa</taxon>
        <taxon>Ecdysozoa</taxon>
        <taxon>Nematoda</taxon>
        <taxon>Chromadorea</taxon>
        <taxon>Rhabditida</taxon>
        <taxon>Tylenchina</taxon>
        <taxon>Tylenchomorpha</taxon>
        <taxon>Tylenchoidea</taxon>
        <taxon>Heteroderidae</taxon>
        <taxon>Heteroderinae</taxon>
        <taxon>Globodera</taxon>
    </lineage>
</organism>
<accession>A0A914GV77</accession>
<dbReference type="WBParaSite" id="Gr19_v10_g1149.t1">
    <property type="protein sequence ID" value="Gr19_v10_g1149.t1"/>
    <property type="gene ID" value="Gr19_v10_g1149"/>
</dbReference>
<dbReference type="Proteomes" id="UP000887572">
    <property type="component" value="Unplaced"/>
</dbReference>
<dbReference type="AlphaFoldDB" id="A0A914GV77"/>
<feature type="transmembrane region" description="Helical" evidence="8">
    <location>
        <begin position="657"/>
        <end position="676"/>
    </location>
</feature>
<proteinExistence type="inferred from homology"/>
<dbReference type="InterPro" id="IPR007369">
    <property type="entry name" value="Peptidase_A22B_SPP"/>
</dbReference>
<evidence type="ECO:0000256" key="4">
    <source>
        <dbReference type="ARBA" id="ARBA00022801"/>
    </source>
</evidence>
<dbReference type="SMART" id="SM00730">
    <property type="entry name" value="PSN"/>
    <property type="match status" value="1"/>
</dbReference>
<comment type="subcellular location">
    <subcellularLocation>
        <location evidence="1">Endomembrane system</location>
        <topology evidence="1">Multi-pass membrane protein</topology>
    </subcellularLocation>
</comment>
<feature type="transmembrane region" description="Helical" evidence="8">
    <location>
        <begin position="597"/>
        <end position="619"/>
    </location>
</feature>